<feature type="region of interest" description="Disordered" evidence="1">
    <location>
        <begin position="1"/>
        <end position="44"/>
    </location>
</feature>
<evidence type="ECO:0000313" key="2">
    <source>
        <dbReference type="Ensembl" id="ENSSHAP00000034698.1"/>
    </source>
</evidence>
<keyword evidence="3" id="KW-1185">Reference proteome</keyword>
<evidence type="ECO:0000313" key="3">
    <source>
        <dbReference type="Proteomes" id="UP000007648"/>
    </source>
</evidence>
<dbReference type="Proteomes" id="UP000007648">
    <property type="component" value="Unassembled WGS sequence"/>
</dbReference>
<feature type="compositionally biased region" description="Polar residues" evidence="1">
    <location>
        <begin position="1"/>
        <end position="15"/>
    </location>
</feature>
<proteinExistence type="predicted"/>
<reference evidence="2 3" key="1">
    <citation type="journal article" date="2011" name="Proc. Natl. Acad. Sci. U.S.A.">
        <title>Genetic diversity and population structure of the endangered marsupial Sarcophilus harrisii (Tasmanian devil).</title>
        <authorList>
            <person name="Miller W."/>
            <person name="Hayes V.M."/>
            <person name="Ratan A."/>
            <person name="Petersen D.C."/>
            <person name="Wittekindt N.E."/>
            <person name="Miller J."/>
            <person name="Walenz B."/>
            <person name="Knight J."/>
            <person name="Qi J."/>
            <person name="Zhao F."/>
            <person name="Wang Q."/>
            <person name="Bedoya-Reina O.C."/>
            <person name="Katiyar N."/>
            <person name="Tomsho L.P."/>
            <person name="Kasson L.M."/>
            <person name="Hardie R.A."/>
            <person name="Woodbridge P."/>
            <person name="Tindall E.A."/>
            <person name="Bertelsen M.F."/>
            <person name="Dixon D."/>
            <person name="Pyecroft S."/>
            <person name="Helgen K.M."/>
            <person name="Lesk A.M."/>
            <person name="Pringle T.H."/>
            <person name="Patterson N."/>
            <person name="Zhang Y."/>
            <person name="Kreiss A."/>
            <person name="Woods G.M."/>
            <person name="Jones M.E."/>
            <person name="Schuster S.C."/>
        </authorList>
    </citation>
    <scope>NUCLEOTIDE SEQUENCE [LARGE SCALE GENOMIC DNA]</scope>
</reference>
<dbReference type="GeneTree" id="ENSGT00940000159892"/>
<protein>
    <submittedName>
        <fullName evidence="2">Forkhead box P1</fullName>
    </submittedName>
</protein>
<sequence length="89" mass="9364">MMQESGPETKSNGSAIPNGAGSGNHLLECGSLREGRANGETPSGEIGAADLAHIQQQQFLFSCGESNGQQAGEEKMKSKSLTLRKLDCR</sequence>
<name>A0A7N4V2L9_SARHA</name>
<organism evidence="2 3">
    <name type="scientific">Sarcophilus harrisii</name>
    <name type="common">Tasmanian devil</name>
    <name type="synonym">Sarcophilus laniarius</name>
    <dbReference type="NCBI Taxonomy" id="9305"/>
    <lineage>
        <taxon>Eukaryota</taxon>
        <taxon>Metazoa</taxon>
        <taxon>Chordata</taxon>
        <taxon>Craniata</taxon>
        <taxon>Vertebrata</taxon>
        <taxon>Euteleostomi</taxon>
        <taxon>Mammalia</taxon>
        <taxon>Metatheria</taxon>
        <taxon>Dasyuromorphia</taxon>
        <taxon>Dasyuridae</taxon>
        <taxon>Sarcophilus</taxon>
    </lineage>
</organism>
<dbReference type="AlphaFoldDB" id="A0A7N4V2L9"/>
<gene>
    <name evidence="2" type="primary">FOXP1</name>
</gene>
<accession>A0A7N4V2L9</accession>
<reference evidence="2" key="3">
    <citation type="submission" date="2025-09" db="UniProtKB">
        <authorList>
            <consortium name="Ensembl"/>
        </authorList>
    </citation>
    <scope>IDENTIFICATION</scope>
</reference>
<reference evidence="2" key="2">
    <citation type="submission" date="2025-08" db="UniProtKB">
        <authorList>
            <consortium name="Ensembl"/>
        </authorList>
    </citation>
    <scope>IDENTIFICATION</scope>
</reference>
<evidence type="ECO:0000256" key="1">
    <source>
        <dbReference type="SAM" id="MobiDB-lite"/>
    </source>
</evidence>
<dbReference type="Ensembl" id="ENSSHAT00000042190.1">
    <property type="protein sequence ID" value="ENSSHAP00000034698.1"/>
    <property type="gene ID" value="ENSSHAG00000026979.1"/>
</dbReference>
<feature type="region of interest" description="Disordered" evidence="1">
    <location>
        <begin position="65"/>
        <end position="89"/>
    </location>
</feature>